<dbReference type="Proteomes" id="UP000648187">
    <property type="component" value="Unassembled WGS sequence"/>
</dbReference>
<protein>
    <submittedName>
        <fullName evidence="5">Uncharacterized protein</fullName>
    </submittedName>
</protein>
<organism evidence="5 6">
    <name type="scientific">Spodoptera exigua</name>
    <name type="common">Beet armyworm</name>
    <name type="synonym">Noctua fulgens</name>
    <dbReference type="NCBI Taxonomy" id="7107"/>
    <lineage>
        <taxon>Eukaryota</taxon>
        <taxon>Metazoa</taxon>
        <taxon>Ecdysozoa</taxon>
        <taxon>Arthropoda</taxon>
        <taxon>Hexapoda</taxon>
        <taxon>Insecta</taxon>
        <taxon>Pterygota</taxon>
        <taxon>Neoptera</taxon>
        <taxon>Endopterygota</taxon>
        <taxon>Lepidoptera</taxon>
        <taxon>Glossata</taxon>
        <taxon>Ditrysia</taxon>
        <taxon>Noctuoidea</taxon>
        <taxon>Noctuidae</taxon>
        <taxon>Amphipyrinae</taxon>
        <taxon>Spodoptera</taxon>
    </lineage>
</organism>
<keyword evidence="2" id="KW-0479">Metal-binding</keyword>
<evidence type="ECO:0000256" key="1">
    <source>
        <dbReference type="ARBA" id="ARBA00022694"/>
    </source>
</evidence>
<comment type="caution">
    <text evidence="5">The sequence shown here is derived from an EMBL/GenBank/DDBJ whole genome shotgun (WGS) entry which is preliminary data.</text>
</comment>
<keyword evidence="6" id="KW-1185">Reference proteome</keyword>
<evidence type="ECO:0000256" key="3">
    <source>
        <dbReference type="ARBA" id="ARBA00022833"/>
    </source>
</evidence>
<gene>
    <name evidence="5" type="ORF">HW555_013305</name>
</gene>
<comment type="similarity">
    <text evidence="4">Belongs to the eukaryotic/archaeal RNase P protein component 4 family.</text>
</comment>
<evidence type="ECO:0000313" key="6">
    <source>
        <dbReference type="Proteomes" id="UP000648187"/>
    </source>
</evidence>
<name>A0A835G5K3_SPOEX</name>
<dbReference type="InterPro" id="IPR007175">
    <property type="entry name" value="Rpr2/Snm1/Rpp21"/>
</dbReference>
<proteinExistence type="inferred from homology"/>
<evidence type="ECO:0000256" key="4">
    <source>
        <dbReference type="ARBA" id="ARBA00038402"/>
    </source>
</evidence>
<dbReference type="GO" id="GO:0008033">
    <property type="term" value="P:tRNA processing"/>
    <property type="evidence" value="ECO:0007669"/>
    <property type="project" value="UniProtKB-KW"/>
</dbReference>
<reference evidence="5" key="1">
    <citation type="submission" date="2020-08" db="EMBL/GenBank/DDBJ databases">
        <title>Spodoptera exigua strain:BAW_Kor-Di-RS1 Genome sequencing and assembly.</title>
        <authorList>
            <person name="Kim J."/>
            <person name="Nam H.Y."/>
            <person name="Kwon M."/>
            <person name="Choi J.H."/>
            <person name="Cho S.R."/>
            <person name="Kim G.-H."/>
        </authorList>
    </citation>
    <scope>NUCLEOTIDE SEQUENCE</scope>
    <source>
        <strain evidence="5">BAW_Kor-Di-RS1</strain>
        <tissue evidence="5">Whole-body</tissue>
    </source>
</reference>
<dbReference type="GO" id="GO:0046872">
    <property type="term" value="F:metal ion binding"/>
    <property type="evidence" value="ECO:0007669"/>
    <property type="project" value="UniProtKB-KW"/>
</dbReference>
<evidence type="ECO:0000256" key="2">
    <source>
        <dbReference type="ARBA" id="ARBA00022723"/>
    </source>
</evidence>
<dbReference type="PANTHER" id="PTHR14742:SF0">
    <property type="entry name" value="RIBONUCLEASE P PROTEIN SUBUNIT P21"/>
    <property type="match status" value="1"/>
</dbReference>
<accession>A0A835G5K3</accession>
<dbReference type="GO" id="GO:0005655">
    <property type="term" value="C:nucleolar ribonuclease P complex"/>
    <property type="evidence" value="ECO:0007669"/>
    <property type="project" value="TreeGrafter"/>
</dbReference>
<sequence>MASQEPEKKDGNRLKKVHGNDSFQRMNYLYQISKHVADKNPVLSAYYGNLITSVAKKNVLKIHPDIKRQFCKKCKCIAIHKVIATIRVKRKNKSKTIQWTCDICGTKRQFPANKNQDHRLWLERSEAVLEVIN</sequence>
<keyword evidence="1" id="KW-0819">tRNA processing</keyword>
<dbReference type="PANTHER" id="PTHR14742">
    <property type="entry name" value="RIBONUCLEASE P SUBUNIT P21"/>
    <property type="match status" value="1"/>
</dbReference>
<dbReference type="Gene3D" id="6.20.50.20">
    <property type="match status" value="1"/>
</dbReference>
<dbReference type="Pfam" id="PF04032">
    <property type="entry name" value="Rpr2"/>
    <property type="match status" value="1"/>
</dbReference>
<dbReference type="AlphaFoldDB" id="A0A835G5K3"/>
<evidence type="ECO:0000313" key="5">
    <source>
        <dbReference type="EMBL" id="KAF9406262.1"/>
    </source>
</evidence>
<keyword evidence="3" id="KW-0862">Zinc</keyword>
<dbReference type="EMBL" id="JACKWZ010000617">
    <property type="protein sequence ID" value="KAF9406262.1"/>
    <property type="molecule type" value="Genomic_DNA"/>
</dbReference>